<feature type="binding site" evidence="8">
    <location>
        <position position="239"/>
    </location>
    <ligand>
        <name>allantoate</name>
        <dbReference type="ChEBI" id="CHEBI:17536"/>
    </ligand>
</feature>
<accession>A0A3L7AVZ5</accession>
<feature type="binding site" evidence="7">
    <location>
        <position position="214"/>
    </location>
    <ligand>
        <name>Zn(2+)</name>
        <dbReference type="ChEBI" id="CHEBI:29105"/>
        <label>1</label>
    </ligand>
</feature>
<evidence type="ECO:0000256" key="3">
    <source>
        <dbReference type="ARBA" id="ARBA00011738"/>
    </source>
</evidence>
<dbReference type="SUPFAM" id="SSF55031">
    <property type="entry name" value="Bacterial exopeptidase dimerisation domain"/>
    <property type="match status" value="1"/>
</dbReference>
<comment type="caution">
    <text evidence="11">The sequence shown here is derived from an EMBL/GenBank/DDBJ whole genome shotgun (WGS) entry which is preliminary data.</text>
</comment>
<comment type="cofactor">
    <cofactor evidence="7">
        <name>Zn(2+)</name>
        <dbReference type="ChEBI" id="CHEBI:29105"/>
    </cofactor>
    <text evidence="7">Binds 2 Zn(2+) ions per subunit.</text>
</comment>
<dbReference type="SUPFAM" id="SSF53187">
    <property type="entry name" value="Zn-dependent exopeptidases"/>
    <property type="match status" value="1"/>
</dbReference>
<dbReference type="GO" id="GO:0046872">
    <property type="term" value="F:metal ion binding"/>
    <property type="evidence" value="ECO:0007669"/>
    <property type="project" value="UniProtKB-KW"/>
</dbReference>
<dbReference type="InterPro" id="IPR010158">
    <property type="entry name" value="Amidase_Cbmase"/>
</dbReference>
<dbReference type="Gene3D" id="3.30.70.360">
    <property type="match status" value="1"/>
</dbReference>
<evidence type="ECO:0000256" key="9">
    <source>
        <dbReference type="SAM" id="MobiDB-lite"/>
    </source>
</evidence>
<evidence type="ECO:0000256" key="8">
    <source>
        <dbReference type="PIRSR" id="PIRSR001235-2"/>
    </source>
</evidence>
<dbReference type="Gene3D" id="3.40.630.10">
    <property type="entry name" value="Zn peptidases"/>
    <property type="match status" value="1"/>
</dbReference>
<dbReference type="EMBL" id="RCUY01000002">
    <property type="protein sequence ID" value="RLP83711.1"/>
    <property type="molecule type" value="Genomic_DNA"/>
</dbReference>
<evidence type="ECO:0000256" key="6">
    <source>
        <dbReference type="ARBA" id="ARBA00023211"/>
    </source>
</evidence>
<feature type="compositionally biased region" description="Polar residues" evidence="9">
    <location>
        <begin position="1"/>
        <end position="12"/>
    </location>
</feature>
<dbReference type="NCBIfam" id="TIGR01879">
    <property type="entry name" value="hydantase"/>
    <property type="match status" value="1"/>
</dbReference>
<dbReference type="OrthoDB" id="9808195at2"/>
<feature type="domain" description="Peptidase M20 dimerisation" evidence="10">
    <location>
        <begin position="241"/>
        <end position="331"/>
    </location>
</feature>
<gene>
    <name evidence="11" type="ORF">D9V34_02545</name>
</gene>
<protein>
    <submittedName>
        <fullName evidence="11">Allantoate amidohydrolase</fullName>
    </submittedName>
</protein>
<evidence type="ECO:0000256" key="2">
    <source>
        <dbReference type="ARBA" id="ARBA00006153"/>
    </source>
</evidence>
<reference evidence="11 12" key="1">
    <citation type="submission" date="2018-10" db="EMBL/GenBank/DDBJ databases">
        <authorList>
            <person name="Li J."/>
        </authorList>
    </citation>
    <scope>NUCLEOTIDE SEQUENCE [LARGE SCALE GENOMIC DNA]</scope>
    <source>
        <strain evidence="11 12">JCM 11654</strain>
    </source>
</reference>
<keyword evidence="7" id="KW-0862">Zinc</keyword>
<evidence type="ECO:0000256" key="1">
    <source>
        <dbReference type="ARBA" id="ARBA00001936"/>
    </source>
</evidence>
<dbReference type="Pfam" id="PF01546">
    <property type="entry name" value="Peptidase_M20"/>
    <property type="match status" value="1"/>
</dbReference>
<evidence type="ECO:0000313" key="12">
    <source>
        <dbReference type="Proteomes" id="UP000269438"/>
    </source>
</evidence>
<dbReference type="AlphaFoldDB" id="A0A3L7AVZ5"/>
<feature type="binding site" evidence="7">
    <location>
        <position position="115"/>
    </location>
    <ligand>
        <name>Zn(2+)</name>
        <dbReference type="ChEBI" id="CHEBI:29105"/>
        <label>1</label>
    </ligand>
</feature>
<dbReference type="PANTHER" id="PTHR32494:SF19">
    <property type="entry name" value="ALLANTOATE DEIMINASE-RELATED"/>
    <property type="match status" value="1"/>
</dbReference>
<feature type="binding site" evidence="7">
    <location>
        <position position="115"/>
    </location>
    <ligand>
        <name>Zn(2+)</name>
        <dbReference type="ChEBI" id="CHEBI:29105"/>
        <label>2</label>
    </ligand>
</feature>
<evidence type="ECO:0000256" key="5">
    <source>
        <dbReference type="ARBA" id="ARBA00022801"/>
    </source>
</evidence>
<comment type="subunit">
    <text evidence="3">Homodimer.</text>
</comment>
<feature type="binding site" evidence="7">
    <location>
        <position position="150"/>
    </location>
    <ligand>
        <name>Zn(2+)</name>
        <dbReference type="ChEBI" id="CHEBI:29105"/>
        <label>2</label>
    </ligand>
</feature>
<feature type="binding site" evidence="8">
    <location>
        <position position="310"/>
    </location>
    <ligand>
        <name>allantoate</name>
        <dbReference type="ChEBI" id="CHEBI:17536"/>
    </ligand>
</feature>
<dbReference type="InterPro" id="IPR011650">
    <property type="entry name" value="Peptidase_M20_dimer"/>
</dbReference>
<dbReference type="Pfam" id="PF07687">
    <property type="entry name" value="M20_dimer"/>
    <property type="match status" value="1"/>
</dbReference>
<sequence length="439" mass="46049">MIPPQNRHTPVSGSLEPGHTNSGHEPSAEGALIARRIAELAAVSARPDALERVHLSMEHSAVNACVGTWFAEAGLEVRIDAAGNLCGRIEGREPGLPALLLGSHLDTVPDAGRYDGMLGVLLALAAIHRLAQQARSLPFALELVALSDEEGTRFGTALSGSRALAGTFDPAWWDIPDSDGVTYREAALAFGLDPARIGEAARAPHELVGYLEAHIEQGPELLDQDCPLGVVSSIGAATRSRITLTGRAGHAGGTPWPRRRDALVTASEVILAIESIARDAGALATVGTIQVLPGGVNVIPGIAEFSLDLRAESTELRAATFERILDATREICERRRVTFECTETYRADAVTCAPALRAAVETGIARATAAPVPAPIWSRAGHDGLAIAGITDVAMLFVRCGNEGISHHPDESVLGADIEVALDALTAAIRAFAEGFRSS</sequence>
<dbReference type="InterPro" id="IPR002933">
    <property type="entry name" value="Peptidase_M20"/>
</dbReference>
<dbReference type="PANTHER" id="PTHR32494">
    <property type="entry name" value="ALLANTOATE DEIMINASE-RELATED"/>
    <property type="match status" value="1"/>
</dbReference>
<keyword evidence="12" id="KW-1185">Reference proteome</keyword>
<keyword evidence="6" id="KW-0464">Manganese</keyword>
<feature type="region of interest" description="Disordered" evidence="9">
    <location>
        <begin position="1"/>
        <end position="27"/>
    </location>
</feature>
<comment type="similarity">
    <text evidence="2">Belongs to the peptidase M20 family.</text>
</comment>
<evidence type="ECO:0000256" key="4">
    <source>
        <dbReference type="ARBA" id="ARBA00022723"/>
    </source>
</evidence>
<comment type="cofactor">
    <cofactor evidence="1">
        <name>Mn(2+)</name>
        <dbReference type="ChEBI" id="CHEBI:29035"/>
    </cofactor>
</comment>
<name>A0A3L7AVZ5_9MICO</name>
<organism evidence="11 12">
    <name type="scientific">Mycetocola lacteus</name>
    <dbReference type="NCBI Taxonomy" id="76637"/>
    <lineage>
        <taxon>Bacteria</taxon>
        <taxon>Bacillati</taxon>
        <taxon>Actinomycetota</taxon>
        <taxon>Actinomycetes</taxon>
        <taxon>Micrococcales</taxon>
        <taxon>Microbacteriaceae</taxon>
        <taxon>Mycetocola</taxon>
    </lineage>
</organism>
<evidence type="ECO:0000313" key="11">
    <source>
        <dbReference type="EMBL" id="RLP83711.1"/>
    </source>
</evidence>
<dbReference type="InterPro" id="IPR001261">
    <property type="entry name" value="ArgE/DapE_CS"/>
</dbReference>
<proteinExistence type="inferred from homology"/>
<evidence type="ECO:0000256" key="7">
    <source>
        <dbReference type="PIRSR" id="PIRSR001235-1"/>
    </source>
</evidence>
<feature type="binding site" evidence="8">
    <location>
        <position position="297"/>
    </location>
    <ligand>
        <name>allantoate</name>
        <dbReference type="ChEBI" id="CHEBI:17536"/>
    </ligand>
</feature>
<dbReference type="PROSITE" id="PS00758">
    <property type="entry name" value="ARGE_DAPE_CPG2_1"/>
    <property type="match status" value="1"/>
</dbReference>
<feature type="binding site" evidence="7">
    <location>
        <position position="104"/>
    </location>
    <ligand>
        <name>Zn(2+)</name>
        <dbReference type="ChEBI" id="CHEBI:29105"/>
        <label>1</label>
    </ligand>
</feature>
<dbReference type="CDD" id="cd03884">
    <property type="entry name" value="M20_bAS"/>
    <property type="match status" value="1"/>
</dbReference>
<dbReference type="NCBIfam" id="NF006775">
    <property type="entry name" value="PRK09290.2-5"/>
    <property type="match status" value="1"/>
</dbReference>
<dbReference type="GO" id="GO:0016813">
    <property type="term" value="F:hydrolase activity, acting on carbon-nitrogen (but not peptide) bonds, in linear amidines"/>
    <property type="evidence" value="ECO:0007669"/>
    <property type="project" value="InterPro"/>
</dbReference>
<evidence type="ECO:0000259" key="10">
    <source>
        <dbReference type="Pfam" id="PF07687"/>
    </source>
</evidence>
<dbReference type="PIRSF" id="PIRSF001235">
    <property type="entry name" value="Amidase_carbamoylase"/>
    <property type="match status" value="1"/>
</dbReference>
<feature type="binding site" evidence="7">
    <location>
        <position position="407"/>
    </location>
    <ligand>
        <name>Zn(2+)</name>
        <dbReference type="ChEBI" id="CHEBI:29105"/>
        <label>2</label>
    </ligand>
</feature>
<keyword evidence="4 7" id="KW-0479">Metal-binding</keyword>
<keyword evidence="5 11" id="KW-0378">Hydrolase</keyword>
<dbReference type="Proteomes" id="UP000269438">
    <property type="component" value="Unassembled WGS sequence"/>
</dbReference>
<dbReference type="InterPro" id="IPR036264">
    <property type="entry name" value="Bact_exopeptidase_dim_dom"/>
</dbReference>